<dbReference type="GO" id="GO:0006897">
    <property type="term" value="P:endocytosis"/>
    <property type="evidence" value="ECO:0007669"/>
    <property type="project" value="UniProtKB-KW"/>
</dbReference>
<feature type="coiled-coil region" evidence="12">
    <location>
        <begin position="117"/>
        <end position="177"/>
    </location>
</feature>
<feature type="region of interest" description="Disordered" evidence="13">
    <location>
        <begin position="282"/>
        <end position="301"/>
    </location>
</feature>
<dbReference type="GO" id="GO:0005737">
    <property type="term" value="C:cytoplasm"/>
    <property type="evidence" value="ECO:0007669"/>
    <property type="project" value="UniProtKB-SubCell"/>
</dbReference>
<keyword evidence="5" id="KW-1003">Cell membrane</keyword>
<dbReference type="Pfam" id="PF00611">
    <property type="entry name" value="FCH"/>
    <property type="match status" value="1"/>
</dbReference>
<evidence type="ECO:0000256" key="9">
    <source>
        <dbReference type="ARBA" id="ARBA00023136"/>
    </source>
</evidence>
<comment type="subcellular location">
    <subcellularLocation>
        <location evidence="1">Cell membrane</location>
    </subcellularLocation>
    <subcellularLocation>
        <location evidence="2">Cytoplasm</location>
    </subcellularLocation>
</comment>
<feature type="domain" description="SH3" evidence="14">
    <location>
        <begin position="532"/>
        <end position="594"/>
    </location>
</feature>
<dbReference type="Gene3D" id="2.30.30.40">
    <property type="entry name" value="SH3 Domains"/>
    <property type="match status" value="1"/>
</dbReference>
<reference evidence="17 18" key="1">
    <citation type="journal article" date="2016" name="Genome Biol. Evol.">
        <title>Gene Family Evolution Reflects Adaptation to Soil Environmental Stressors in the Genome of the Collembolan Orchesella cincta.</title>
        <authorList>
            <person name="Faddeeva-Vakhrusheva A."/>
            <person name="Derks M.F."/>
            <person name="Anvar S.Y."/>
            <person name="Agamennone V."/>
            <person name="Suring W."/>
            <person name="Smit S."/>
            <person name="van Straalen N.M."/>
            <person name="Roelofs D."/>
        </authorList>
    </citation>
    <scope>NUCLEOTIDE SEQUENCE [LARGE SCALE GENOMIC DNA]</scope>
    <source>
        <tissue evidence="17">Mixed pool</tissue>
    </source>
</reference>
<dbReference type="FunFam" id="2.30.30.40:FF:000203">
    <property type="entry name" value="Cdc42-interacting protein 4, isoform F"/>
    <property type="match status" value="1"/>
</dbReference>
<feature type="compositionally biased region" description="Polar residues" evidence="13">
    <location>
        <begin position="425"/>
        <end position="466"/>
    </location>
</feature>
<feature type="domain" description="REM-1" evidence="16">
    <location>
        <begin position="343"/>
        <end position="421"/>
    </location>
</feature>
<evidence type="ECO:0000256" key="5">
    <source>
        <dbReference type="ARBA" id="ARBA00022475"/>
    </source>
</evidence>
<evidence type="ECO:0000259" key="15">
    <source>
        <dbReference type="PROSITE" id="PS51741"/>
    </source>
</evidence>
<dbReference type="OrthoDB" id="8783038at2759"/>
<keyword evidence="18" id="KW-1185">Reference proteome</keyword>
<feature type="region of interest" description="Disordered" evidence="13">
    <location>
        <begin position="313"/>
        <end position="347"/>
    </location>
</feature>
<evidence type="ECO:0000256" key="2">
    <source>
        <dbReference type="ARBA" id="ARBA00004496"/>
    </source>
</evidence>
<proteinExistence type="inferred from homology"/>
<feature type="domain" description="F-BAR" evidence="15">
    <location>
        <begin position="1"/>
        <end position="257"/>
    </location>
</feature>
<dbReference type="Proteomes" id="UP000094527">
    <property type="component" value="Unassembled WGS sequence"/>
</dbReference>
<gene>
    <name evidence="17" type="ORF">Ocin01_03322</name>
</gene>
<dbReference type="CDD" id="cd11911">
    <property type="entry name" value="SH3_CIP4-like"/>
    <property type="match status" value="1"/>
</dbReference>
<dbReference type="Pfam" id="PF25610">
    <property type="entry name" value="HR1_TOCA"/>
    <property type="match status" value="1"/>
</dbReference>
<dbReference type="Pfam" id="PF00018">
    <property type="entry name" value="SH3_1"/>
    <property type="match status" value="1"/>
</dbReference>
<feature type="region of interest" description="Disordered" evidence="13">
    <location>
        <begin position="425"/>
        <end position="474"/>
    </location>
</feature>
<evidence type="ECO:0000256" key="3">
    <source>
        <dbReference type="ARBA" id="ARBA00009426"/>
    </source>
</evidence>
<dbReference type="GO" id="GO:0005886">
    <property type="term" value="C:plasma membrane"/>
    <property type="evidence" value="ECO:0007669"/>
    <property type="project" value="UniProtKB-SubCell"/>
</dbReference>
<protein>
    <submittedName>
        <fullName evidence="17">Formin-binding protein 1-like</fullName>
    </submittedName>
</protein>
<evidence type="ECO:0000259" key="16">
    <source>
        <dbReference type="PROSITE" id="PS51860"/>
    </source>
</evidence>
<dbReference type="SUPFAM" id="SSF103657">
    <property type="entry name" value="BAR/IMD domain-like"/>
    <property type="match status" value="1"/>
</dbReference>
<dbReference type="InterPro" id="IPR036028">
    <property type="entry name" value="SH3-like_dom_sf"/>
</dbReference>
<evidence type="ECO:0000259" key="14">
    <source>
        <dbReference type="PROSITE" id="PS50002"/>
    </source>
</evidence>
<evidence type="ECO:0000256" key="4">
    <source>
        <dbReference type="ARBA" id="ARBA00022443"/>
    </source>
</evidence>
<evidence type="ECO:0000256" key="13">
    <source>
        <dbReference type="SAM" id="MobiDB-lite"/>
    </source>
</evidence>
<organism evidence="17 18">
    <name type="scientific">Orchesella cincta</name>
    <name type="common">Springtail</name>
    <name type="synonym">Podura cincta</name>
    <dbReference type="NCBI Taxonomy" id="48709"/>
    <lineage>
        <taxon>Eukaryota</taxon>
        <taxon>Metazoa</taxon>
        <taxon>Ecdysozoa</taxon>
        <taxon>Arthropoda</taxon>
        <taxon>Hexapoda</taxon>
        <taxon>Collembola</taxon>
        <taxon>Entomobryomorpha</taxon>
        <taxon>Entomobryoidea</taxon>
        <taxon>Orchesellidae</taxon>
        <taxon>Orchesellinae</taxon>
        <taxon>Orchesella</taxon>
    </lineage>
</organism>
<keyword evidence="4 10" id="KW-0728">SH3 domain</keyword>
<evidence type="ECO:0000313" key="17">
    <source>
        <dbReference type="EMBL" id="ODN03326.1"/>
    </source>
</evidence>
<keyword evidence="9" id="KW-0472">Membrane</keyword>
<evidence type="ECO:0000256" key="12">
    <source>
        <dbReference type="SAM" id="Coils"/>
    </source>
</evidence>
<evidence type="ECO:0000256" key="8">
    <source>
        <dbReference type="ARBA" id="ARBA00023054"/>
    </source>
</evidence>
<feature type="compositionally biased region" description="Polar residues" evidence="13">
    <location>
        <begin position="496"/>
        <end position="512"/>
    </location>
</feature>
<dbReference type="OMA" id="YADGWWE"/>
<keyword evidence="8 11" id="KW-0175">Coiled coil</keyword>
<dbReference type="Gene3D" id="1.20.1270.60">
    <property type="entry name" value="Arfaptin homology (AH) domain/BAR domain"/>
    <property type="match status" value="1"/>
</dbReference>
<dbReference type="AlphaFoldDB" id="A0A1D2NEC8"/>
<dbReference type="PROSITE" id="PS51860">
    <property type="entry name" value="REM_1"/>
    <property type="match status" value="1"/>
</dbReference>
<dbReference type="PROSITE" id="PS51741">
    <property type="entry name" value="F_BAR"/>
    <property type="match status" value="1"/>
</dbReference>
<evidence type="ECO:0000256" key="6">
    <source>
        <dbReference type="ARBA" id="ARBA00022490"/>
    </source>
</evidence>
<evidence type="ECO:0000256" key="7">
    <source>
        <dbReference type="ARBA" id="ARBA00022583"/>
    </source>
</evidence>
<dbReference type="SUPFAM" id="SSF50044">
    <property type="entry name" value="SH3-domain"/>
    <property type="match status" value="1"/>
</dbReference>
<dbReference type="STRING" id="48709.A0A1D2NEC8"/>
<evidence type="ECO:0000256" key="10">
    <source>
        <dbReference type="PROSITE-ProRule" id="PRU00192"/>
    </source>
</evidence>
<evidence type="ECO:0000256" key="1">
    <source>
        <dbReference type="ARBA" id="ARBA00004236"/>
    </source>
</evidence>
<dbReference type="InterPro" id="IPR011072">
    <property type="entry name" value="HR1_rho-bd"/>
</dbReference>
<dbReference type="InterPro" id="IPR031160">
    <property type="entry name" value="F_BAR_dom"/>
</dbReference>
<keyword evidence="6" id="KW-0963">Cytoplasm</keyword>
<name>A0A1D2NEC8_ORCCI</name>
<dbReference type="CDD" id="cd11619">
    <property type="entry name" value="HR1_CIP4-like"/>
    <property type="match status" value="1"/>
</dbReference>
<dbReference type="InterPro" id="IPR057870">
    <property type="entry name" value="HR1_TOCA"/>
</dbReference>
<sequence>MHMDQYDNVNQHTQKGIDFLERYGHFLRDRANIEVEYAGKLRKLVKTYQPKKKEEEDFQFTSCKAFKDMLNEMNDLAGQHELIAENLVATVIKEVQCRTKEFKDEKKKHLADGIKHQNNLTNQLANLDRAKKNYEKSFRESEKALESFQRADADLNLSRAEVEKQRLQSLYKSQQCEDTKKEYANQLDKGNEMQNSFYKVLMPSVFQGLQDVDQRRIKTFKNNMKQATELEIAIYPIVKKCLEGVAKATDQIDEDMDSQMVIERFKSGFQPPEDIPFEDLSAIKSGEAPPPQTNGFSNSLKLDSQSLTFKGTISNSKSKKRSGLFGIFGNNKPGGTDGRDDYSELPPNQRRKKLQQKIDEYAAKIQQETAAKDGLVKMQSVYQSNPNLGDPGAIEGQLRESTQRLNKLQQEHQKYLTYLSEMEMPQNQGGYGSTNYNGIRTSTNRSSGSDESLTRSASDLSQNNHKVSAPGTPLPSHGYIIPHLLTRFLPIAFHSSSNSPESGISTSHTSLPDSDFEHIDADNHDYYEEPLPVLGTCEALYPFEATSEGSIPMGDGEQLFIVELDQGDGWTRVRRQNSMEEGFVPTSYVRINLYSSC</sequence>
<dbReference type="SMART" id="SM00055">
    <property type="entry name" value="FCH"/>
    <property type="match status" value="1"/>
</dbReference>
<keyword evidence="7" id="KW-0254">Endocytosis</keyword>
<dbReference type="InterPro" id="IPR001060">
    <property type="entry name" value="FCH_dom"/>
</dbReference>
<dbReference type="PROSITE" id="PS50002">
    <property type="entry name" value="SH3"/>
    <property type="match status" value="1"/>
</dbReference>
<dbReference type="PANTHER" id="PTHR15735">
    <property type="entry name" value="FCH AND DOUBLE SH3 DOMAINS PROTEIN"/>
    <property type="match status" value="1"/>
</dbReference>
<dbReference type="SMART" id="SM00326">
    <property type="entry name" value="SH3"/>
    <property type="match status" value="1"/>
</dbReference>
<dbReference type="PANTHER" id="PTHR15735:SF12">
    <property type="entry name" value="CDC42-INTERACTING PROTEIN 4, ISOFORM B"/>
    <property type="match status" value="1"/>
</dbReference>
<dbReference type="FunFam" id="1.20.1270.60:FF:000002">
    <property type="entry name" value="Formin-binding protein 1-like isoform 1"/>
    <property type="match status" value="1"/>
</dbReference>
<dbReference type="InterPro" id="IPR027267">
    <property type="entry name" value="AH/BAR_dom_sf"/>
</dbReference>
<comment type="similarity">
    <text evidence="3">Belongs to the FNBP1 family.</text>
</comment>
<comment type="caution">
    <text evidence="17">The sequence shown here is derived from an EMBL/GenBank/DDBJ whole genome shotgun (WGS) entry which is preliminary data.</text>
</comment>
<evidence type="ECO:0000313" key="18">
    <source>
        <dbReference type="Proteomes" id="UP000094527"/>
    </source>
</evidence>
<feature type="region of interest" description="Disordered" evidence="13">
    <location>
        <begin position="496"/>
        <end position="517"/>
    </location>
</feature>
<accession>A0A1D2NEC8</accession>
<evidence type="ECO:0000256" key="11">
    <source>
        <dbReference type="PROSITE-ProRule" id="PRU01077"/>
    </source>
</evidence>
<dbReference type="GO" id="GO:0007165">
    <property type="term" value="P:signal transduction"/>
    <property type="evidence" value="ECO:0007669"/>
    <property type="project" value="InterPro"/>
</dbReference>
<dbReference type="Gene3D" id="6.10.140.470">
    <property type="match status" value="1"/>
</dbReference>
<dbReference type="EMBL" id="LJIJ01000077">
    <property type="protein sequence ID" value="ODN03326.1"/>
    <property type="molecule type" value="Genomic_DNA"/>
</dbReference>
<dbReference type="CDD" id="cd07653">
    <property type="entry name" value="F-BAR_CIP4-like"/>
    <property type="match status" value="1"/>
</dbReference>
<dbReference type="InterPro" id="IPR001452">
    <property type="entry name" value="SH3_domain"/>
</dbReference>